<keyword evidence="2" id="KW-0597">Phosphoprotein</keyword>
<dbReference type="Gene3D" id="1.10.1200.10">
    <property type="entry name" value="ACP-like"/>
    <property type="match status" value="1"/>
</dbReference>
<dbReference type="EMBL" id="JBHSDL010000018">
    <property type="protein sequence ID" value="MFC4376066.1"/>
    <property type="molecule type" value="Genomic_DNA"/>
</dbReference>
<name>A0ABV8VJT9_9NOCA</name>
<dbReference type="SMART" id="SM00825">
    <property type="entry name" value="PKS_KS"/>
    <property type="match status" value="1"/>
</dbReference>
<dbReference type="SUPFAM" id="SSF53901">
    <property type="entry name" value="Thiolase-like"/>
    <property type="match status" value="1"/>
</dbReference>
<protein>
    <submittedName>
        <fullName evidence="6">Beta-ketoacyl synthase N-terminal-like domain-containing protein</fullName>
    </submittedName>
</protein>
<evidence type="ECO:0000259" key="5">
    <source>
        <dbReference type="PROSITE" id="PS52004"/>
    </source>
</evidence>
<dbReference type="RefSeq" id="WP_378564119.1">
    <property type="nucleotide sequence ID" value="NZ_JBHSDL010000018.1"/>
</dbReference>
<dbReference type="InterPro" id="IPR036736">
    <property type="entry name" value="ACP-like_sf"/>
</dbReference>
<dbReference type="PANTHER" id="PTHR43775">
    <property type="entry name" value="FATTY ACID SYNTHASE"/>
    <property type="match status" value="1"/>
</dbReference>
<feature type="domain" description="Ketosynthase family 3 (KS3)" evidence="5">
    <location>
        <begin position="117"/>
        <end position="226"/>
    </location>
</feature>
<dbReference type="PANTHER" id="PTHR43775:SF51">
    <property type="entry name" value="INACTIVE PHENOLPHTHIOCEROL SYNTHESIS POLYKETIDE SYNTHASE TYPE I PKS1-RELATED"/>
    <property type="match status" value="1"/>
</dbReference>
<dbReference type="Pfam" id="PF00109">
    <property type="entry name" value="ketoacyl-synt"/>
    <property type="match status" value="1"/>
</dbReference>
<organism evidence="6 7">
    <name type="scientific">Nocardia halotolerans</name>
    <dbReference type="NCBI Taxonomy" id="1755878"/>
    <lineage>
        <taxon>Bacteria</taxon>
        <taxon>Bacillati</taxon>
        <taxon>Actinomycetota</taxon>
        <taxon>Actinomycetes</taxon>
        <taxon>Mycobacteriales</taxon>
        <taxon>Nocardiaceae</taxon>
        <taxon>Nocardia</taxon>
    </lineage>
</organism>
<evidence type="ECO:0000256" key="2">
    <source>
        <dbReference type="ARBA" id="ARBA00022553"/>
    </source>
</evidence>
<evidence type="ECO:0000313" key="7">
    <source>
        <dbReference type="Proteomes" id="UP001595844"/>
    </source>
</evidence>
<dbReference type="Pfam" id="PF00550">
    <property type="entry name" value="PP-binding"/>
    <property type="match status" value="1"/>
</dbReference>
<dbReference type="Gene3D" id="3.40.47.10">
    <property type="match status" value="1"/>
</dbReference>
<keyword evidence="3" id="KW-0808">Transferase</keyword>
<dbReference type="SMART" id="SM00823">
    <property type="entry name" value="PKS_PP"/>
    <property type="match status" value="1"/>
</dbReference>
<feature type="domain" description="Carrier" evidence="4">
    <location>
        <begin position="22"/>
        <end position="99"/>
    </location>
</feature>
<dbReference type="InterPro" id="IPR009081">
    <property type="entry name" value="PP-bd_ACP"/>
</dbReference>
<dbReference type="PROSITE" id="PS52004">
    <property type="entry name" value="KS3_2"/>
    <property type="match status" value="1"/>
</dbReference>
<dbReference type="PROSITE" id="PS50075">
    <property type="entry name" value="CARRIER"/>
    <property type="match status" value="1"/>
</dbReference>
<reference evidence="7" key="1">
    <citation type="journal article" date="2019" name="Int. J. Syst. Evol. Microbiol.">
        <title>The Global Catalogue of Microorganisms (GCM) 10K type strain sequencing project: providing services to taxonomists for standard genome sequencing and annotation.</title>
        <authorList>
            <consortium name="The Broad Institute Genomics Platform"/>
            <consortium name="The Broad Institute Genome Sequencing Center for Infectious Disease"/>
            <person name="Wu L."/>
            <person name="Ma J."/>
        </authorList>
    </citation>
    <scope>NUCLEOTIDE SEQUENCE [LARGE SCALE GENOMIC DNA]</scope>
    <source>
        <strain evidence="7">IBRC-M 10490</strain>
    </source>
</reference>
<comment type="caution">
    <text evidence="6">The sequence shown here is derived from an EMBL/GenBank/DDBJ whole genome shotgun (WGS) entry which is preliminary data.</text>
</comment>
<dbReference type="Proteomes" id="UP001595844">
    <property type="component" value="Unassembled WGS sequence"/>
</dbReference>
<dbReference type="InterPro" id="IPR020806">
    <property type="entry name" value="PKS_PP-bd"/>
</dbReference>
<sequence length="226" mass="24411">MTADAYPSSSLSERLAGMPAAQRYAVVLHMVRSETADLIGQEIESVDPDRAYRDYGYTSLAAVELTRMLSETSGVELPITLLFDYPTPAQVARHLLERADPSSRVEATPTATRADLDEPIAVVGMACRYPGGANSAEQLWQLVSDGEDAISEFPTDRGWDLAALYHPDPDHSGTSYARSGGFLPGAADFDAGFFGIGPREALAMDPQQRLLLEGVWEAFEDAGIDP</sequence>
<accession>A0ABV8VJT9</accession>
<evidence type="ECO:0000256" key="1">
    <source>
        <dbReference type="ARBA" id="ARBA00022450"/>
    </source>
</evidence>
<keyword evidence="7" id="KW-1185">Reference proteome</keyword>
<dbReference type="InterPro" id="IPR016039">
    <property type="entry name" value="Thiolase-like"/>
</dbReference>
<dbReference type="InterPro" id="IPR014030">
    <property type="entry name" value="Ketoacyl_synth_N"/>
</dbReference>
<dbReference type="InterPro" id="IPR020841">
    <property type="entry name" value="PKS_Beta-ketoAc_synthase_dom"/>
</dbReference>
<evidence type="ECO:0000313" key="6">
    <source>
        <dbReference type="EMBL" id="MFC4376066.1"/>
    </source>
</evidence>
<gene>
    <name evidence="6" type="ORF">ACFO5K_18345</name>
</gene>
<evidence type="ECO:0000256" key="3">
    <source>
        <dbReference type="ARBA" id="ARBA00022679"/>
    </source>
</evidence>
<evidence type="ECO:0000259" key="4">
    <source>
        <dbReference type="PROSITE" id="PS50075"/>
    </source>
</evidence>
<keyword evidence="1" id="KW-0596">Phosphopantetheine</keyword>
<dbReference type="SUPFAM" id="SSF47336">
    <property type="entry name" value="ACP-like"/>
    <property type="match status" value="1"/>
</dbReference>
<proteinExistence type="predicted"/>
<dbReference type="InterPro" id="IPR050091">
    <property type="entry name" value="PKS_NRPS_Biosynth_Enz"/>
</dbReference>
<feature type="non-terminal residue" evidence="6">
    <location>
        <position position="226"/>
    </location>
</feature>